<gene>
    <name evidence="2" type="ORF">DWY69_06965</name>
</gene>
<dbReference type="Proteomes" id="UP000261166">
    <property type="component" value="Unassembled WGS sequence"/>
</dbReference>
<proteinExistence type="predicted"/>
<organism evidence="2 3">
    <name type="scientific">Eisenbergiella massiliensis</name>
    <dbReference type="NCBI Taxonomy" id="1720294"/>
    <lineage>
        <taxon>Bacteria</taxon>
        <taxon>Bacillati</taxon>
        <taxon>Bacillota</taxon>
        <taxon>Clostridia</taxon>
        <taxon>Lachnospirales</taxon>
        <taxon>Lachnospiraceae</taxon>
        <taxon>Eisenbergiella</taxon>
    </lineage>
</organism>
<feature type="region of interest" description="Disordered" evidence="1">
    <location>
        <begin position="108"/>
        <end position="136"/>
    </location>
</feature>
<dbReference type="OrthoDB" id="8612906at2"/>
<evidence type="ECO:0000313" key="3">
    <source>
        <dbReference type="Proteomes" id="UP000261166"/>
    </source>
</evidence>
<evidence type="ECO:0000256" key="1">
    <source>
        <dbReference type="SAM" id="MobiDB-lite"/>
    </source>
</evidence>
<dbReference type="RefSeq" id="WP_117530717.1">
    <property type="nucleotide sequence ID" value="NZ_QVLU01000005.1"/>
</dbReference>
<sequence>MEVEDNVTPEIERIIAELQKLKGLTIHVGIQNGNAKGAAGEEKDTPADILTIAGVHEFGATIKAKNVSNLAIPIADKAIGKSPRDFEGLFFIRSKAGYLFGCISPKRKGAPKQAGRPKDTKPGLHKPGPGKPPEKNEEDIEYLFILFPSVDIPERSFIRAGYDANKDVLEDACKKAVAGIIFDSWDALTAANHIGMTAVGCIQMYLNTPSNFDKKGSITKATSKWPNSPLVESGRLRNSITYVIEGG</sequence>
<accession>A0A3E3J0F9</accession>
<dbReference type="AlphaFoldDB" id="A0A3E3J0F9"/>
<comment type="caution">
    <text evidence="2">The sequence shown here is derived from an EMBL/GenBank/DDBJ whole genome shotgun (WGS) entry which is preliminary data.</text>
</comment>
<evidence type="ECO:0000313" key="2">
    <source>
        <dbReference type="EMBL" id="RGE72807.1"/>
    </source>
</evidence>
<protein>
    <submittedName>
        <fullName evidence="2">Uncharacterized protein</fullName>
    </submittedName>
</protein>
<reference evidence="2 3" key="1">
    <citation type="submission" date="2018-08" db="EMBL/GenBank/DDBJ databases">
        <title>A genome reference for cultivated species of the human gut microbiota.</title>
        <authorList>
            <person name="Zou Y."/>
            <person name="Xue W."/>
            <person name="Luo G."/>
        </authorList>
    </citation>
    <scope>NUCLEOTIDE SEQUENCE [LARGE SCALE GENOMIC DNA]</scope>
    <source>
        <strain evidence="2 3">AF26-4BH</strain>
    </source>
</reference>
<dbReference type="EMBL" id="QVLU01000005">
    <property type="protein sequence ID" value="RGE72807.1"/>
    <property type="molecule type" value="Genomic_DNA"/>
</dbReference>
<name>A0A3E3J0F9_9FIRM</name>